<dbReference type="Gene3D" id="1.10.3720.10">
    <property type="entry name" value="MetI-like"/>
    <property type="match status" value="2"/>
</dbReference>
<keyword evidence="2" id="KW-0813">Transport</keyword>
<dbReference type="InterPro" id="IPR027417">
    <property type="entry name" value="P-loop_NTPase"/>
</dbReference>
<keyword evidence="16" id="KW-1185">Reference proteome</keyword>
<comment type="subcellular location">
    <subcellularLocation>
        <location evidence="1">Membrane</location>
        <topology evidence="1">Multi-pass membrane protein</topology>
    </subcellularLocation>
</comment>
<dbReference type="FunFam" id="3.40.50.300:FF:000042">
    <property type="entry name" value="Maltose/maltodextrin ABC transporter, ATP-binding protein"/>
    <property type="match status" value="2"/>
</dbReference>
<evidence type="ECO:0000259" key="11">
    <source>
        <dbReference type="PROSITE" id="PS50893"/>
    </source>
</evidence>
<dbReference type="InterPro" id="IPR008995">
    <property type="entry name" value="Mo/tungstate-bd_C_term_dom"/>
</dbReference>
<dbReference type="Gene3D" id="3.40.50.10440">
    <property type="entry name" value="Dihydroxyacetone kinase, domain 1"/>
    <property type="match status" value="1"/>
</dbReference>
<feature type="domain" description="ABC transmembrane type-1" evidence="12">
    <location>
        <begin position="405"/>
        <end position="595"/>
    </location>
</feature>
<evidence type="ECO:0000313" key="15">
    <source>
        <dbReference type="EMBL" id="CAJ1391114.1"/>
    </source>
</evidence>
<dbReference type="CDD" id="cd06261">
    <property type="entry name" value="TM_PBP2"/>
    <property type="match status" value="2"/>
</dbReference>
<dbReference type="Pfam" id="PF00528">
    <property type="entry name" value="BPD_transp_1"/>
    <property type="match status" value="2"/>
</dbReference>
<dbReference type="InterPro" id="IPR035906">
    <property type="entry name" value="MetI-like_sf"/>
</dbReference>
<feature type="transmembrane region" description="Helical" evidence="10">
    <location>
        <begin position="442"/>
        <end position="464"/>
    </location>
</feature>
<dbReference type="Gene3D" id="3.30.1180.20">
    <property type="entry name" value="Dihydroxyacetone kinase, domain 2"/>
    <property type="match status" value="1"/>
</dbReference>
<protein>
    <submittedName>
        <fullName evidence="15">Uncharacterized protein</fullName>
    </submittedName>
</protein>
<evidence type="ECO:0000256" key="6">
    <source>
        <dbReference type="ARBA" id="ARBA00022840"/>
    </source>
</evidence>
<dbReference type="SUPFAM" id="SSF50331">
    <property type="entry name" value="MOP-like"/>
    <property type="match status" value="2"/>
</dbReference>
<dbReference type="Gene3D" id="3.40.50.300">
    <property type="entry name" value="P-loop containing nucleotide triphosphate hydrolases"/>
    <property type="match status" value="2"/>
</dbReference>
<dbReference type="GO" id="GO:0043190">
    <property type="term" value="C:ATP-binding cassette (ABC) transporter complex"/>
    <property type="evidence" value="ECO:0007669"/>
    <property type="project" value="InterPro"/>
</dbReference>
<gene>
    <name evidence="15" type="ORF">EVOR1521_LOCUS16378</name>
</gene>
<dbReference type="Pfam" id="PF02733">
    <property type="entry name" value="Dak1"/>
    <property type="match status" value="1"/>
</dbReference>
<dbReference type="GO" id="GO:0008643">
    <property type="term" value="P:carbohydrate transport"/>
    <property type="evidence" value="ECO:0007669"/>
    <property type="project" value="InterPro"/>
</dbReference>
<dbReference type="InterPro" id="IPR000515">
    <property type="entry name" value="MetI-like"/>
</dbReference>
<feature type="domain" description="ABC transporter" evidence="11">
    <location>
        <begin position="722"/>
        <end position="952"/>
    </location>
</feature>
<feature type="domain" description="ABC transmembrane type-1" evidence="12">
    <location>
        <begin position="90"/>
        <end position="305"/>
    </location>
</feature>
<evidence type="ECO:0000259" key="13">
    <source>
        <dbReference type="PROSITE" id="PS51480"/>
    </source>
</evidence>
<dbReference type="Pfam" id="PF02734">
    <property type="entry name" value="Dak2"/>
    <property type="match status" value="1"/>
</dbReference>
<proteinExistence type="predicted"/>
<dbReference type="Gene3D" id="2.40.50.140">
    <property type="entry name" value="Nucleic acid-binding proteins"/>
    <property type="match status" value="2"/>
</dbReference>
<evidence type="ECO:0000256" key="7">
    <source>
        <dbReference type="ARBA" id="ARBA00022967"/>
    </source>
</evidence>
<feature type="transmembrane region" description="Helical" evidence="10">
    <location>
        <begin position="224"/>
        <end position="246"/>
    </location>
</feature>
<dbReference type="InterPro" id="IPR003439">
    <property type="entry name" value="ABC_transporter-like_ATP-bd"/>
</dbReference>
<feature type="transmembrane region" description="Helical" evidence="10">
    <location>
        <begin position="409"/>
        <end position="430"/>
    </location>
</feature>
<feature type="transmembrane region" description="Helical" evidence="10">
    <location>
        <begin position="574"/>
        <end position="595"/>
    </location>
</feature>
<dbReference type="PANTHER" id="PTHR43875">
    <property type="entry name" value="MALTODEXTRIN IMPORT ATP-BINDING PROTEIN MSMX"/>
    <property type="match status" value="1"/>
</dbReference>
<dbReference type="InterPro" id="IPR003593">
    <property type="entry name" value="AAA+_ATPase"/>
</dbReference>
<feature type="transmembrane region" description="Helical" evidence="10">
    <location>
        <begin position="602"/>
        <end position="623"/>
    </location>
</feature>
<dbReference type="Pfam" id="PF08402">
    <property type="entry name" value="TOBE_2"/>
    <property type="match status" value="2"/>
</dbReference>
<feature type="transmembrane region" description="Helical" evidence="10">
    <location>
        <begin position="288"/>
        <end position="306"/>
    </location>
</feature>
<dbReference type="GO" id="GO:0140359">
    <property type="term" value="F:ABC-type transporter activity"/>
    <property type="evidence" value="ECO:0007669"/>
    <property type="project" value="InterPro"/>
</dbReference>
<evidence type="ECO:0000259" key="14">
    <source>
        <dbReference type="PROSITE" id="PS51481"/>
    </source>
</evidence>
<dbReference type="SUPFAM" id="SSF161098">
    <property type="entry name" value="MetI-like"/>
    <property type="match status" value="2"/>
</dbReference>
<feature type="domain" description="ABC transporter" evidence="11">
    <location>
        <begin position="1070"/>
        <end position="1303"/>
    </location>
</feature>
<dbReference type="PROSITE" id="PS00211">
    <property type="entry name" value="ABC_TRANSPORTER_1"/>
    <property type="match status" value="2"/>
</dbReference>
<dbReference type="CDD" id="cd03301">
    <property type="entry name" value="ABC_MalK_N"/>
    <property type="match status" value="2"/>
</dbReference>
<keyword evidence="3" id="KW-1003">Cell membrane</keyword>
<evidence type="ECO:0000256" key="9">
    <source>
        <dbReference type="ARBA" id="ARBA00023136"/>
    </source>
</evidence>
<feature type="transmembrane region" description="Helical" evidence="10">
    <location>
        <begin position="29"/>
        <end position="51"/>
    </location>
</feature>
<dbReference type="InterPro" id="IPR004006">
    <property type="entry name" value="DhaK_dom"/>
</dbReference>
<dbReference type="SUPFAM" id="SSF101473">
    <property type="entry name" value="DhaL-like"/>
    <property type="match status" value="1"/>
</dbReference>
<dbReference type="InterPro" id="IPR036117">
    <property type="entry name" value="DhaL_dom_sf"/>
</dbReference>
<dbReference type="InterPro" id="IPR015855">
    <property type="entry name" value="ABC_transpr_MalK-like"/>
</dbReference>
<evidence type="ECO:0000313" key="16">
    <source>
        <dbReference type="Proteomes" id="UP001178507"/>
    </source>
</evidence>
<dbReference type="EMBL" id="CAUJNA010002223">
    <property type="protein sequence ID" value="CAJ1391114.1"/>
    <property type="molecule type" value="Genomic_DNA"/>
</dbReference>
<evidence type="ECO:0000259" key="12">
    <source>
        <dbReference type="PROSITE" id="PS50928"/>
    </source>
</evidence>
<keyword evidence="9 10" id="KW-0472">Membrane</keyword>
<feature type="domain" description="DhaL" evidence="13">
    <location>
        <begin position="1742"/>
        <end position="1929"/>
    </location>
</feature>
<keyword evidence="7" id="KW-1278">Translocase</keyword>
<evidence type="ECO:0000256" key="4">
    <source>
        <dbReference type="ARBA" id="ARBA00022692"/>
    </source>
</evidence>
<comment type="caution">
    <text evidence="15">The sequence shown here is derived from an EMBL/GenBank/DDBJ whole genome shotgun (WGS) entry which is preliminary data.</text>
</comment>
<dbReference type="PROSITE" id="PS50893">
    <property type="entry name" value="ABC_TRANSPORTER_2"/>
    <property type="match status" value="2"/>
</dbReference>
<accession>A0AA36IQQ9</accession>
<feature type="transmembrane region" description="Helical" evidence="10">
    <location>
        <begin position="127"/>
        <end position="147"/>
    </location>
</feature>
<dbReference type="Gene3D" id="2.40.50.100">
    <property type="match status" value="1"/>
</dbReference>
<keyword evidence="4 10" id="KW-0812">Transmembrane</keyword>
<dbReference type="GO" id="GO:0016887">
    <property type="term" value="F:ATP hydrolysis activity"/>
    <property type="evidence" value="ECO:0007669"/>
    <property type="project" value="InterPro"/>
</dbReference>
<evidence type="ECO:0000256" key="1">
    <source>
        <dbReference type="ARBA" id="ARBA00004141"/>
    </source>
</evidence>
<dbReference type="InterPro" id="IPR017871">
    <property type="entry name" value="ABC_transporter-like_CS"/>
</dbReference>
<organism evidence="15 16">
    <name type="scientific">Effrenium voratum</name>
    <dbReference type="NCBI Taxonomy" id="2562239"/>
    <lineage>
        <taxon>Eukaryota</taxon>
        <taxon>Sar</taxon>
        <taxon>Alveolata</taxon>
        <taxon>Dinophyceae</taxon>
        <taxon>Suessiales</taxon>
        <taxon>Symbiodiniaceae</taxon>
        <taxon>Effrenium</taxon>
    </lineage>
</organism>
<dbReference type="PROSITE" id="PS51481">
    <property type="entry name" value="DHAK"/>
    <property type="match status" value="1"/>
</dbReference>
<evidence type="ECO:0000256" key="8">
    <source>
        <dbReference type="ARBA" id="ARBA00022989"/>
    </source>
</evidence>
<dbReference type="SUPFAM" id="SSF160964">
    <property type="entry name" value="MalF N-terminal region-like"/>
    <property type="match status" value="1"/>
</dbReference>
<evidence type="ECO:0000256" key="5">
    <source>
        <dbReference type="ARBA" id="ARBA00022741"/>
    </source>
</evidence>
<dbReference type="InterPro" id="IPR012340">
    <property type="entry name" value="NA-bd_OB-fold"/>
</dbReference>
<dbReference type="PROSITE" id="PS51480">
    <property type="entry name" value="DHAL"/>
    <property type="match status" value="1"/>
</dbReference>
<reference evidence="15" key="1">
    <citation type="submission" date="2023-08" db="EMBL/GenBank/DDBJ databases">
        <authorList>
            <person name="Chen Y."/>
            <person name="Shah S."/>
            <person name="Dougan E. K."/>
            <person name="Thang M."/>
            <person name="Chan C."/>
        </authorList>
    </citation>
    <scope>NUCLEOTIDE SEQUENCE</scope>
</reference>
<dbReference type="SMART" id="SM01120">
    <property type="entry name" value="Dak2"/>
    <property type="match status" value="1"/>
</dbReference>
<dbReference type="GO" id="GO:0006071">
    <property type="term" value="P:glycerol metabolic process"/>
    <property type="evidence" value="ECO:0007669"/>
    <property type="project" value="InterPro"/>
</dbReference>
<feature type="domain" description="DhaK" evidence="14">
    <location>
        <begin position="1397"/>
        <end position="1713"/>
    </location>
</feature>
<dbReference type="InterPro" id="IPR013611">
    <property type="entry name" value="Transp-assoc_OB_typ2"/>
</dbReference>
<dbReference type="InterPro" id="IPR047641">
    <property type="entry name" value="ABC_transpr_MalK/UgpC-like"/>
</dbReference>
<keyword evidence="6" id="KW-0067">ATP-binding</keyword>
<dbReference type="SUPFAM" id="SSF52540">
    <property type="entry name" value="P-loop containing nucleoside triphosphate hydrolases"/>
    <property type="match status" value="2"/>
</dbReference>
<feature type="transmembrane region" description="Helical" evidence="10">
    <location>
        <begin position="313"/>
        <end position="335"/>
    </location>
</feature>
<dbReference type="GO" id="GO:0005524">
    <property type="term" value="F:ATP binding"/>
    <property type="evidence" value="ECO:0007669"/>
    <property type="project" value="UniProtKB-KW"/>
</dbReference>
<dbReference type="Gene3D" id="1.20.58.370">
    <property type="entry name" value="MalF N-terminal region-like"/>
    <property type="match status" value="1"/>
</dbReference>
<evidence type="ECO:0000256" key="10">
    <source>
        <dbReference type="SAM" id="Phobius"/>
    </source>
</evidence>
<feature type="transmembrane region" description="Helical" evidence="10">
    <location>
        <begin position="629"/>
        <end position="649"/>
    </location>
</feature>
<feature type="transmembrane region" description="Helical" evidence="10">
    <location>
        <begin position="476"/>
        <end position="496"/>
    </location>
</feature>
<dbReference type="SMART" id="SM00382">
    <property type="entry name" value="AAA"/>
    <property type="match status" value="2"/>
</dbReference>
<feature type="transmembrane region" description="Helical" evidence="10">
    <location>
        <begin position="517"/>
        <end position="542"/>
    </location>
</feature>
<feature type="transmembrane region" description="Helical" evidence="10">
    <location>
        <begin position="178"/>
        <end position="203"/>
    </location>
</feature>
<dbReference type="Pfam" id="PF00005">
    <property type="entry name" value="ABC_tran"/>
    <property type="match status" value="2"/>
</dbReference>
<dbReference type="PANTHER" id="PTHR43875:SF15">
    <property type="entry name" value="TREHALOSE IMPORT ATP-BINDING PROTEIN SUGC"/>
    <property type="match status" value="1"/>
</dbReference>
<evidence type="ECO:0000256" key="2">
    <source>
        <dbReference type="ARBA" id="ARBA00022448"/>
    </source>
</evidence>
<keyword evidence="8 10" id="KW-1133">Transmembrane helix</keyword>
<dbReference type="GO" id="GO:0004371">
    <property type="term" value="F:glycerone kinase activity"/>
    <property type="evidence" value="ECO:0007669"/>
    <property type="project" value="InterPro"/>
</dbReference>
<sequence length="1931" mass="208605">MTDTAIDKIAQRTPARVARKVRGLSDRAIAWLFVGPTIFLLLAINIFPLIWTVYLSFTNFRANRPNREVEWVGLRNYERILTDSDIWLNMQATAHFLFWTIFFQVLIGFALAYLINKKFRGNDLWTTIIVLPMMLSPAVVGNFWTFLYQPQIGLFNYIVAFFIGADPSSFEMIGSVTLAPWAIVIVDTWMWTPFVMLICLAGLRSIPDYIYEAAEIDRASKWRQFWTITVPMVLPFLMLAVLFRGIENFKMFDLVVQLTGGGPGSITELASINLKREAFEKWRTGYSSAYAIILFVTVFGLASIYVKALNKKWIAGTLVIAYALITMIPLVWIVATGFKSPADAISYPPKVLFEPTLEGYVNLFTTRTRQTEDYLAANPPQTWYEEIVRQYDMVIVGPSRYGERFLNSIIIGFGSTFLSIFLGVLAAYAFSRFRIPLKDDLLFFILSTRMMPPIAVAIPIFLMYRQLGLSDTHLGMILLYTAVNISLAVWLLKGFIDEIPREYEEAALIDGYTRFQAFYKVVLPQATTGIVATAIFCLIFSWNEYAFAVLLTSGTAQTAPPFIPTIIGVGGQDWPAVAAGATLFLLPVMIFTVALRKHLLRGITFGAMVATILIALGVLMLMQPFAIGFFTYSFIVTLIGTVMFIIVSAKAPEVWCTFKPLERCIGANRPYPSDGEMAARCGVAALDRAAGPLIEPFLASLCHFCRQIRSRSWMDDLTLAEIVIKDLRKEFGDFTAVQSSSFTIADGEFFMLLGPSGCGKTTTLRMIAGLELPTSGEIYIGGEEVGQKPASQRDIAFVFQMFALYPHMNVRRNIIYPLVSQGMPRAQINRKLDEVARILGIESILDRPVGGLSGGDRQRVALGRAIVRDPKAFMMDEPLGALDAEFRERMAEELRALHDRMGATTVYVTHDQLEAMQMGDKIVVMNHGVVEQFGTPQEIYDKPATMFVADFIGSPSMNFLRFDGTVTEGASRVTLNGADFAVPVQHEAAAGELVLGVRPEHVVLSDSASYRGEVRAAEYLGTTQIVTLDTPNGDVKARTGAAHAIRPGERVGLDFLPQTLTLFDDTTGRALASDLNAGVFGHTIGVDGIDLDVPDGAFVVLLGPTGAGKTTTLRLIAGLERPDRGEITIGGRPVVGETPAQRDVAMVFQQYSLYPHMTVRENLAFPLKSPILNTSPAEIERKVAEVAEVLQIPHKLDNKATQLSGGEMQRVSIGRALVRDPAIYLMDEPLSSLDAKLRSELRIELKRIQADLGATLLYVTHDQIEAMTMATHIGVLDEGRLVQFGPPREIYENPVSEYVATRLGLPRINLLPAGLFGGAPSGAAHIGLRPEHISLNGEGGKSGTVTRVEHLGDQTRVHLEVEGHVLTTLADAHSTLDHGDRVAVTPHEPLFFDAAGNREDVVTEAIDGLLRNADGRLARLDGFPHIKVVVRTDWDRSKVALVSGGGSGHEPSHAGFVGQGMLTAAVCGDVFASPSVDAVLAGILAVTGEAGCLLIVKNYTGDRLNFGLAAERARAFGIKVAMVVVDDDVALPDLPQPRGVAGTLFVHKIAGAAAEAGASLDEIAALAQKTIDGVFSIGMSLDTCTVPGSPKEDRIAAGKAELGLGIHGEAGVEQVDFEGARHAMEMVAEKLKPHLDDRPHVALLNNLGSTTPLEMSVLAEELCRSSIAGKVSHMIGPAPLMTSLDMRGFSVSLLPVGVDELNALKAPVAPVAWPGMAEVGEPHIVPLPDGLSPIQPMASEHAGHRALIERCCAILLEAEDRLNALDAKSGDGDTGSTLATACRALMAALDRMPLADLTQLYRALGSELSQTMGGSSGVLLAIFFAAAGDASANGKDAVGALSAGLDRIMQVGGASPGDRTMIDALAPALAALDDGLDVAARAARAGADATSKITRAKAGRATYVAAQSLAGHNDPGAEAVALLLEGLSGAA</sequence>
<keyword evidence="5" id="KW-0547">Nucleotide-binding</keyword>
<dbReference type="InterPro" id="IPR035277">
    <property type="entry name" value="MalF_N"/>
</dbReference>
<name>A0AA36IQQ9_9DINO</name>
<dbReference type="FunFam" id="3.40.50.10440:FF:000001">
    <property type="entry name" value="Dihydroxyacetone kinase, DhaK subunit"/>
    <property type="match status" value="1"/>
</dbReference>
<evidence type="ECO:0000256" key="3">
    <source>
        <dbReference type="ARBA" id="ARBA00022475"/>
    </source>
</evidence>
<dbReference type="Proteomes" id="UP001178507">
    <property type="component" value="Unassembled WGS sequence"/>
</dbReference>
<dbReference type="SUPFAM" id="SSF82549">
    <property type="entry name" value="DAK1/DegV-like"/>
    <property type="match status" value="1"/>
</dbReference>
<feature type="transmembrane region" description="Helical" evidence="10">
    <location>
        <begin position="96"/>
        <end position="115"/>
    </location>
</feature>
<dbReference type="Gene3D" id="1.25.40.340">
    <property type="match status" value="1"/>
</dbReference>
<dbReference type="InterPro" id="IPR004007">
    <property type="entry name" value="DhaL_dom"/>
</dbReference>
<dbReference type="PROSITE" id="PS50928">
    <property type="entry name" value="ABC_TM1"/>
    <property type="match status" value="2"/>
</dbReference>